<organism evidence="1 2">
    <name type="scientific">Riccia sorocarpa</name>
    <dbReference type="NCBI Taxonomy" id="122646"/>
    <lineage>
        <taxon>Eukaryota</taxon>
        <taxon>Viridiplantae</taxon>
        <taxon>Streptophyta</taxon>
        <taxon>Embryophyta</taxon>
        <taxon>Marchantiophyta</taxon>
        <taxon>Marchantiopsida</taxon>
        <taxon>Marchantiidae</taxon>
        <taxon>Marchantiales</taxon>
        <taxon>Ricciaceae</taxon>
        <taxon>Riccia</taxon>
    </lineage>
</organism>
<dbReference type="EMBL" id="JBJQOH010000006">
    <property type="protein sequence ID" value="KAL3682491.1"/>
    <property type="molecule type" value="Genomic_DNA"/>
</dbReference>
<protein>
    <submittedName>
        <fullName evidence="1">Uncharacterized protein</fullName>
    </submittedName>
</protein>
<proteinExistence type="predicted"/>
<evidence type="ECO:0000313" key="1">
    <source>
        <dbReference type="EMBL" id="KAL3682491.1"/>
    </source>
</evidence>
<keyword evidence="2" id="KW-1185">Reference proteome</keyword>
<evidence type="ECO:0000313" key="2">
    <source>
        <dbReference type="Proteomes" id="UP001633002"/>
    </source>
</evidence>
<gene>
    <name evidence="1" type="ORF">R1sor_000513</name>
</gene>
<dbReference type="AlphaFoldDB" id="A0ABD3GV11"/>
<accession>A0ABD3GV11</accession>
<reference evidence="1 2" key="1">
    <citation type="submission" date="2024-09" db="EMBL/GenBank/DDBJ databases">
        <title>Chromosome-scale assembly of Riccia sorocarpa.</title>
        <authorList>
            <person name="Paukszto L."/>
        </authorList>
    </citation>
    <scope>NUCLEOTIDE SEQUENCE [LARGE SCALE GENOMIC DNA]</scope>
    <source>
        <strain evidence="1">LP-2024</strain>
        <tissue evidence="1">Aerial parts of the thallus</tissue>
    </source>
</reference>
<dbReference type="Proteomes" id="UP001633002">
    <property type="component" value="Unassembled WGS sequence"/>
</dbReference>
<comment type="caution">
    <text evidence="1">The sequence shown here is derived from an EMBL/GenBank/DDBJ whole genome shotgun (WGS) entry which is preliminary data.</text>
</comment>
<sequence length="194" mass="21502">MRLLRENEKQGFIQGVNIPKETWERIRTRVEETSMSFTIPNTLLDTIDTAIPNSKKEGCLIHVLAASLQAIWKDRNQKVFHNKDVSTHIDQIFQAARYEAEGSIARTGAEESWSKGLATLRELSKLLGEADPSSLSQQGSNQQLSRLCPDEIAESLSGLLLVNPTRTSANLQSGLSNRALQIPHNLARDSPPST</sequence>
<name>A0ABD3GV11_9MARC</name>